<dbReference type="InterPro" id="IPR023210">
    <property type="entry name" value="NADP_OxRdtase_dom"/>
</dbReference>
<dbReference type="InterPro" id="IPR036812">
    <property type="entry name" value="NAD(P)_OxRdtase_dom_sf"/>
</dbReference>
<dbReference type="InterPro" id="IPR050791">
    <property type="entry name" value="Aldo-Keto_reductase"/>
</dbReference>
<dbReference type="PANTHER" id="PTHR43625">
    <property type="entry name" value="AFLATOXIN B1 ALDEHYDE REDUCTASE"/>
    <property type="match status" value="1"/>
</dbReference>
<organism evidence="3 4">
    <name type="scientific">Mycolicibacterium fluoranthenivorans</name>
    <dbReference type="NCBI Taxonomy" id="258505"/>
    <lineage>
        <taxon>Bacteria</taxon>
        <taxon>Bacillati</taxon>
        <taxon>Actinomycetota</taxon>
        <taxon>Actinomycetes</taxon>
        <taxon>Mycobacteriales</taxon>
        <taxon>Mycobacteriaceae</taxon>
        <taxon>Mycolicibacterium</taxon>
    </lineage>
</organism>
<evidence type="ECO:0000313" key="3">
    <source>
        <dbReference type="EMBL" id="QNJ90593.1"/>
    </source>
</evidence>
<dbReference type="GO" id="GO:0005737">
    <property type="term" value="C:cytoplasm"/>
    <property type="evidence" value="ECO:0007669"/>
    <property type="project" value="TreeGrafter"/>
</dbReference>
<dbReference type="PANTHER" id="PTHR43625:SF40">
    <property type="entry name" value="ALDO-KETO REDUCTASE YAKC [NADP(+)]"/>
    <property type="match status" value="1"/>
</dbReference>
<keyword evidence="1" id="KW-0560">Oxidoreductase</keyword>
<feature type="domain" description="NADP-dependent oxidoreductase" evidence="2">
    <location>
        <begin position="18"/>
        <end position="91"/>
    </location>
</feature>
<accession>A0A7G8P8C7</accession>
<evidence type="ECO:0000313" key="4">
    <source>
        <dbReference type="Proteomes" id="UP000515498"/>
    </source>
</evidence>
<reference evidence="3 4" key="1">
    <citation type="submission" date="2020-07" db="EMBL/GenBank/DDBJ databases">
        <title>Draft genome sequence of four isobutane-metabolizing strains capable of cometabolically degrading diverse ether contaminants.</title>
        <authorList>
            <person name="Chen W."/>
            <person name="Faulkner N."/>
            <person name="Smith C."/>
            <person name="Hyman M."/>
        </authorList>
    </citation>
    <scope>NUCLEOTIDE SEQUENCE [LARGE SCALE GENOMIC DNA]</scope>
    <source>
        <strain evidence="3 4">2A</strain>
    </source>
</reference>
<dbReference type="KEGG" id="mflu:HZU40_20280"/>
<dbReference type="Pfam" id="PF00248">
    <property type="entry name" value="Aldo_ket_red"/>
    <property type="match status" value="1"/>
</dbReference>
<dbReference type="AlphaFoldDB" id="A0A7G8P8C7"/>
<proteinExistence type="predicted"/>
<protein>
    <submittedName>
        <fullName evidence="3">Aldo/keto reductase</fullName>
    </submittedName>
</protein>
<evidence type="ECO:0000256" key="1">
    <source>
        <dbReference type="ARBA" id="ARBA00023002"/>
    </source>
</evidence>
<sequence>MDPSDFRARNPRFTGDASRQNQVIADTVRTVAGRLGVLPAQVALAWVYAQAPRLGVSVVPIPGTRHANRLDENAASLDVELDDDALAQLQPLSDMVKGGRYADHGVR</sequence>
<dbReference type="RefSeq" id="WP_187095568.1">
    <property type="nucleotide sequence ID" value="NZ_CP059894.1"/>
</dbReference>
<dbReference type="Gene3D" id="3.20.20.100">
    <property type="entry name" value="NADP-dependent oxidoreductase domain"/>
    <property type="match status" value="1"/>
</dbReference>
<gene>
    <name evidence="3" type="ORF">HZU40_20280</name>
</gene>
<dbReference type="GO" id="GO:0016491">
    <property type="term" value="F:oxidoreductase activity"/>
    <property type="evidence" value="ECO:0007669"/>
    <property type="project" value="UniProtKB-KW"/>
</dbReference>
<dbReference type="SUPFAM" id="SSF51430">
    <property type="entry name" value="NAD(P)-linked oxidoreductase"/>
    <property type="match status" value="1"/>
</dbReference>
<dbReference type="EMBL" id="CP059894">
    <property type="protein sequence ID" value="QNJ90593.1"/>
    <property type="molecule type" value="Genomic_DNA"/>
</dbReference>
<dbReference type="Proteomes" id="UP000515498">
    <property type="component" value="Chromosome"/>
</dbReference>
<name>A0A7G8P8C7_9MYCO</name>
<evidence type="ECO:0000259" key="2">
    <source>
        <dbReference type="Pfam" id="PF00248"/>
    </source>
</evidence>